<keyword evidence="1" id="KW-0285">Flavoprotein</keyword>
<dbReference type="PANTHER" id="PTHR48105">
    <property type="entry name" value="THIOREDOXIN REDUCTASE 1-RELATED-RELATED"/>
    <property type="match status" value="1"/>
</dbReference>
<dbReference type="PRINTS" id="PR00469">
    <property type="entry name" value="PNDRDTASEII"/>
</dbReference>
<accession>A0A523BD91</accession>
<keyword evidence="2" id="KW-0560">Oxidoreductase</keyword>
<proteinExistence type="predicted"/>
<dbReference type="InterPro" id="IPR036188">
    <property type="entry name" value="FAD/NAD-bd_sf"/>
</dbReference>
<feature type="domain" description="FAD/NAD(P)-binding" evidence="3">
    <location>
        <begin position="12"/>
        <end position="296"/>
    </location>
</feature>
<dbReference type="Proteomes" id="UP000315399">
    <property type="component" value="Unassembled WGS sequence"/>
</dbReference>
<dbReference type="SUPFAM" id="SSF51905">
    <property type="entry name" value="FAD/NAD(P)-binding domain"/>
    <property type="match status" value="1"/>
</dbReference>
<dbReference type="PRINTS" id="PR00368">
    <property type="entry name" value="FADPNR"/>
</dbReference>
<dbReference type="GO" id="GO:0016491">
    <property type="term" value="F:oxidoreductase activity"/>
    <property type="evidence" value="ECO:0007669"/>
    <property type="project" value="UniProtKB-KW"/>
</dbReference>
<evidence type="ECO:0000256" key="2">
    <source>
        <dbReference type="ARBA" id="ARBA00023002"/>
    </source>
</evidence>
<organism evidence="4 5">
    <name type="scientific">Thermoproteota archaeon</name>
    <dbReference type="NCBI Taxonomy" id="2056631"/>
    <lineage>
        <taxon>Archaea</taxon>
        <taxon>Thermoproteota</taxon>
    </lineage>
</organism>
<name>A0A523BD91_9CREN</name>
<evidence type="ECO:0000256" key="1">
    <source>
        <dbReference type="ARBA" id="ARBA00022630"/>
    </source>
</evidence>
<dbReference type="InterPro" id="IPR023753">
    <property type="entry name" value="FAD/NAD-binding_dom"/>
</dbReference>
<dbReference type="InterPro" id="IPR050097">
    <property type="entry name" value="Ferredoxin-NADP_redctase_2"/>
</dbReference>
<dbReference type="EMBL" id="QNVH01000027">
    <property type="protein sequence ID" value="TDA38822.1"/>
    <property type="molecule type" value="Genomic_DNA"/>
</dbReference>
<sequence>MQLNFEAPMDRYDVVIIGGGPAGLAAAIYSSRAGVSTLLIEGNMLGGRAAYAREVDNYPGFPEGISGNELVVRLVKHAERFGTTIMVGQSVMEMELCGKIKNVKTISSEFKSKAVIIATGLVQRKLGIPGEDRFVGRGVSYCATCDGYFFRNKKVAVVGSDEDALYDLKYLSSMTKDILLIPNVPNFDREKSEYAKNLGAEVLEGARLVEVLGENKLTGIKIKDENGKETVLKLDGLFVALGFTPISDIARSAGLRTTREGYIVVNENMETNLNGVYAAGDCTGRSHQIIVAVGQGATAGINASDYAKNIDLLTPTQ</sequence>
<evidence type="ECO:0000313" key="5">
    <source>
        <dbReference type="Proteomes" id="UP000315399"/>
    </source>
</evidence>
<protein>
    <submittedName>
        <fullName evidence="4">Thioredoxin reductase</fullName>
    </submittedName>
</protein>
<dbReference type="Pfam" id="PF07992">
    <property type="entry name" value="Pyr_redox_2"/>
    <property type="match status" value="1"/>
</dbReference>
<evidence type="ECO:0000259" key="3">
    <source>
        <dbReference type="Pfam" id="PF07992"/>
    </source>
</evidence>
<dbReference type="AlphaFoldDB" id="A0A523BD91"/>
<gene>
    <name evidence="4" type="ORF">DSO08_03515</name>
</gene>
<evidence type="ECO:0000313" key="4">
    <source>
        <dbReference type="EMBL" id="TDA38822.1"/>
    </source>
</evidence>
<dbReference type="Gene3D" id="3.50.50.60">
    <property type="entry name" value="FAD/NAD(P)-binding domain"/>
    <property type="match status" value="2"/>
</dbReference>
<reference evidence="4 5" key="1">
    <citation type="journal article" date="2019" name="Nat. Microbiol.">
        <title>Expanding anaerobic alkane metabolism in the domain of Archaea.</title>
        <authorList>
            <person name="Wang Y."/>
            <person name="Wegener G."/>
            <person name="Hou J."/>
            <person name="Wang F."/>
            <person name="Xiao X."/>
        </authorList>
    </citation>
    <scope>NUCLEOTIDE SEQUENCE [LARGE SCALE GENOMIC DNA]</scope>
    <source>
        <strain evidence="4">WYZ-LMO10</strain>
    </source>
</reference>
<comment type="caution">
    <text evidence="4">The sequence shown here is derived from an EMBL/GenBank/DDBJ whole genome shotgun (WGS) entry which is preliminary data.</text>
</comment>